<organism evidence="8 9">
    <name type="scientific">Lucifera butyrica</name>
    <dbReference type="NCBI Taxonomy" id="1351585"/>
    <lineage>
        <taxon>Bacteria</taxon>
        <taxon>Bacillati</taxon>
        <taxon>Bacillota</taxon>
        <taxon>Negativicutes</taxon>
        <taxon>Veillonellales</taxon>
        <taxon>Veillonellaceae</taxon>
        <taxon>Lucifera</taxon>
    </lineage>
</organism>
<feature type="transmembrane region" description="Helical" evidence="6">
    <location>
        <begin position="159"/>
        <end position="180"/>
    </location>
</feature>
<dbReference type="RefSeq" id="WP_122629791.1">
    <property type="nucleotide sequence ID" value="NZ_UPPP01000105.1"/>
</dbReference>
<feature type="transmembrane region" description="Helical" evidence="6">
    <location>
        <begin position="394"/>
        <end position="416"/>
    </location>
</feature>
<proteinExistence type="predicted"/>
<dbReference type="GO" id="GO:0022857">
    <property type="term" value="F:transmembrane transporter activity"/>
    <property type="evidence" value="ECO:0007669"/>
    <property type="project" value="InterPro"/>
</dbReference>
<feature type="transmembrane region" description="Helical" evidence="6">
    <location>
        <begin position="306"/>
        <end position="325"/>
    </location>
</feature>
<feature type="transmembrane region" description="Helical" evidence="6">
    <location>
        <begin position="232"/>
        <end position="253"/>
    </location>
</feature>
<keyword evidence="5 6" id="KW-0472">Membrane</keyword>
<evidence type="ECO:0000256" key="4">
    <source>
        <dbReference type="ARBA" id="ARBA00022989"/>
    </source>
</evidence>
<dbReference type="PANTHER" id="PTHR11662">
    <property type="entry name" value="SOLUTE CARRIER FAMILY 17"/>
    <property type="match status" value="1"/>
</dbReference>
<evidence type="ECO:0000259" key="7">
    <source>
        <dbReference type="PROSITE" id="PS50850"/>
    </source>
</evidence>
<dbReference type="InterPro" id="IPR050382">
    <property type="entry name" value="MFS_Na/Anion_cotransporter"/>
</dbReference>
<accession>A0A498RDP4</accession>
<protein>
    <recommendedName>
        <fullName evidence="7">Major facilitator superfamily (MFS) profile domain-containing protein</fullName>
    </recommendedName>
</protein>
<dbReference type="GO" id="GO:0005886">
    <property type="term" value="C:plasma membrane"/>
    <property type="evidence" value="ECO:0007669"/>
    <property type="project" value="UniProtKB-SubCell"/>
</dbReference>
<dbReference type="Pfam" id="PF07690">
    <property type="entry name" value="MFS_1"/>
    <property type="match status" value="1"/>
</dbReference>
<dbReference type="PROSITE" id="PS50850">
    <property type="entry name" value="MFS"/>
    <property type="match status" value="1"/>
</dbReference>
<dbReference type="CDD" id="cd17319">
    <property type="entry name" value="MFS_ExuT_GudP_like"/>
    <property type="match status" value="1"/>
</dbReference>
<keyword evidence="3 6" id="KW-0812">Transmembrane</keyword>
<keyword evidence="4 6" id="KW-1133">Transmembrane helix</keyword>
<dbReference type="InterPro" id="IPR036259">
    <property type="entry name" value="MFS_trans_sf"/>
</dbReference>
<evidence type="ECO:0000256" key="5">
    <source>
        <dbReference type="ARBA" id="ARBA00023136"/>
    </source>
</evidence>
<dbReference type="InterPro" id="IPR020846">
    <property type="entry name" value="MFS_dom"/>
</dbReference>
<comment type="subcellular location">
    <subcellularLocation>
        <location evidence="1">Cell membrane</location>
        <topology evidence="1">Multi-pass membrane protein</topology>
    </subcellularLocation>
</comment>
<name>A0A498RDP4_9FIRM</name>
<evidence type="ECO:0000313" key="8">
    <source>
        <dbReference type="EMBL" id="VBB08960.1"/>
    </source>
</evidence>
<feature type="transmembrane region" description="Helical" evidence="6">
    <location>
        <begin position="48"/>
        <end position="66"/>
    </location>
</feature>
<dbReference type="AlphaFoldDB" id="A0A498RDP4"/>
<dbReference type="EMBL" id="UPPP01000105">
    <property type="protein sequence ID" value="VBB08960.1"/>
    <property type="molecule type" value="Genomic_DNA"/>
</dbReference>
<keyword evidence="2" id="KW-0813">Transport</keyword>
<evidence type="ECO:0000256" key="3">
    <source>
        <dbReference type="ARBA" id="ARBA00022692"/>
    </source>
</evidence>
<dbReference type="Proteomes" id="UP000277811">
    <property type="component" value="Unassembled WGS sequence"/>
</dbReference>
<evidence type="ECO:0000313" key="9">
    <source>
        <dbReference type="Proteomes" id="UP000277811"/>
    </source>
</evidence>
<dbReference type="SUPFAM" id="SSF103473">
    <property type="entry name" value="MFS general substrate transporter"/>
    <property type="match status" value="1"/>
</dbReference>
<feature type="transmembrane region" description="Helical" evidence="6">
    <location>
        <begin position="331"/>
        <end position="353"/>
    </location>
</feature>
<evidence type="ECO:0000256" key="6">
    <source>
        <dbReference type="SAM" id="Phobius"/>
    </source>
</evidence>
<feature type="domain" description="Major facilitator superfamily (MFS) profile" evidence="7">
    <location>
        <begin position="9"/>
        <end position="420"/>
    </location>
</feature>
<dbReference type="OrthoDB" id="9766638at2"/>
<dbReference type="PANTHER" id="PTHR11662:SF399">
    <property type="entry name" value="FI19708P1-RELATED"/>
    <property type="match status" value="1"/>
</dbReference>
<evidence type="ECO:0000256" key="2">
    <source>
        <dbReference type="ARBA" id="ARBA00022448"/>
    </source>
</evidence>
<feature type="transmembrane region" description="Helical" evidence="6">
    <location>
        <begin position="78"/>
        <end position="106"/>
    </location>
</feature>
<gene>
    <name evidence="8" type="ORF">LUCI_4246</name>
</gene>
<feature type="transmembrane region" description="Helical" evidence="6">
    <location>
        <begin position="273"/>
        <end position="294"/>
    </location>
</feature>
<evidence type="ECO:0000256" key="1">
    <source>
        <dbReference type="ARBA" id="ARBA00004651"/>
    </source>
</evidence>
<dbReference type="Gene3D" id="1.20.1250.20">
    <property type="entry name" value="MFS general substrate transporter like domains"/>
    <property type="match status" value="2"/>
</dbReference>
<dbReference type="InterPro" id="IPR011701">
    <property type="entry name" value="MFS"/>
</dbReference>
<reference evidence="8 9" key="1">
    <citation type="submission" date="2018-06" db="EMBL/GenBank/DDBJ databases">
        <authorList>
            <person name="Strepis N."/>
        </authorList>
    </citation>
    <scope>NUCLEOTIDE SEQUENCE [LARGE SCALE GENOMIC DNA]</scope>
    <source>
        <strain evidence="8">LUCI</strain>
    </source>
</reference>
<feature type="transmembrane region" description="Helical" evidence="6">
    <location>
        <begin position="365"/>
        <end position="388"/>
    </location>
</feature>
<keyword evidence="9" id="KW-1185">Reference proteome</keyword>
<sequence>MFRKYRWNIVLMLFLANAINYVDRSAMSVALPVLNKKFHLDPFETGLILSSFFIGYALFNFVGGYLSDIKGPKKVMGYAMAVWSVFCGLTAGTFNFVSLFTVRLIFGFGEGPLTSTTNKTTNNWIPLKERATAVGICNGGAPVGGALSAPIVAFISLKWGWQASFLALAVIGIIWTLIWWRVSADKPEQHPQVSAEEVAEIHAGRNDLVTGPQTTAAPVKVSLLSVLKQSRIWALLVGMFGYNYTLFFFLTWFPTYLVDARHLSIAQMGFAAMLPWIAGAVGQVAGSVIIDYIYRKTGKLLYSRKIVLVVCLMFAALCVGFTGFASTAAGAVTLMTIGICFLYLQATTYWAIIQDIVPSEKVGGTSGFIHAVANVSGIFGPAITGWLVETTGKFTSAFVLAAGLAMIGALAVAFFVNATPADAKKEVVA</sequence>